<evidence type="ECO:0000313" key="3">
    <source>
        <dbReference type="Proteomes" id="UP000595140"/>
    </source>
</evidence>
<feature type="compositionally biased region" description="Basic and acidic residues" evidence="1">
    <location>
        <begin position="135"/>
        <end position="159"/>
    </location>
</feature>
<feature type="compositionally biased region" description="Basic and acidic residues" evidence="1">
    <location>
        <begin position="189"/>
        <end position="198"/>
    </location>
</feature>
<protein>
    <recommendedName>
        <fullName evidence="4">Retrotransposon gag domain-containing protein</fullName>
    </recommendedName>
</protein>
<feature type="region of interest" description="Disordered" evidence="1">
    <location>
        <begin position="414"/>
        <end position="459"/>
    </location>
</feature>
<feature type="compositionally biased region" description="Basic and acidic residues" evidence="1">
    <location>
        <begin position="414"/>
        <end position="428"/>
    </location>
</feature>
<evidence type="ECO:0008006" key="4">
    <source>
        <dbReference type="Google" id="ProtNLM"/>
    </source>
</evidence>
<feature type="compositionally biased region" description="Basic and acidic residues" evidence="1">
    <location>
        <begin position="444"/>
        <end position="459"/>
    </location>
</feature>
<sequence length="518" mass="58366">MGPPWGDGVDYKRLGERASVTGDGGEMVSIVGDGERDGVDCWRWGERCVASASGSSTGQQVMAMMQQAGGFMPFAYPGMTPPIMPPPVSTPSMFVLRMVPVRPVNLTGIMNEAEPSNVHKVDEAEHEVARRRKGKDIAKPSKTRDSAFKRLGDKEEGPRKSAKLRLGPEMGRTSAMERLGGSRPAPSRRSRESETIHLDEEEAENQPRASAYTRLSFDEDDLDKIGRVARKLRALEEKVEEKAGAKKHTLAKSPFSARVHAQKLRRKVKLDVEKFTGKEDPNVHLDTFHNAAQMAGCTDAEEIGSFEKLAEVFRKKYQDNCIKRKKFTYLNTVGQREKESLTQFLTRWRDEVDKVEEMDDKTAMSLLMNAFRSGDLYTEFCKRPPSSYQEAYNTAWEYAEAEVLNKSKRELEEGYTKVKSDKPKKDDQTGGSKPRATYDGSVHQIRDEKKGEQPKRPWTEKWCTYHQSDSHNTVDFRNVKAVLKEMALKGELGEGYATGNKKDPKANTWTRPQGNDQG</sequence>
<dbReference type="Proteomes" id="UP000595140">
    <property type="component" value="Unassembled WGS sequence"/>
</dbReference>
<accession>A0A484MY04</accession>
<evidence type="ECO:0000256" key="1">
    <source>
        <dbReference type="SAM" id="MobiDB-lite"/>
    </source>
</evidence>
<keyword evidence="3" id="KW-1185">Reference proteome</keyword>
<organism evidence="2 3">
    <name type="scientific">Cuscuta campestris</name>
    <dbReference type="NCBI Taxonomy" id="132261"/>
    <lineage>
        <taxon>Eukaryota</taxon>
        <taxon>Viridiplantae</taxon>
        <taxon>Streptophyta</taxon>
        <taxon>Embryophyta</taxon>
        <taxon>Tracheophyta</taxon>
        <taxon>Spermatophyta</taxon>
        <taxon>Magnoliopsida</taxon>
        <taxon>eudicotyledons</taxon>
        <taxon>Gunneridae</taxon>
        <taxon>Pentapetalae</taxon>
        <taxon>asterids</taxon>
        <taxon>lamiids</taxon>
        <taxon>Solanales</taxon>
        <taxon>Convolvulaceae</taxon>
        <taxon>Cuscuteae</taxon>
        <taxon>Cuscuta</taxon>
        <taxon>Cuscuta subgen. Grammica</taxon>
        <taxon>Cuscuta sect. Cleistogrammica</taxon>
    </lineage>
</organism>
<feature type="region of interest" description="Disordered" evidence="1">
    <location>
        <begin position="119"/>
        <end position="210"/>
    </location>
</feature>
<dbReference type="PANTHER" id="PTHR33223:SF10">
    <property type="entry name" value="AMINOTRANSFERASE-LIKE PLANT MOBILE DOMAIN-CONTAINING PROTEIN"/>
    <property type="match status" value="1"/>
</dbReference>
<name>A0A484MY04_9ASTE</name>
<gene>
    <name evidence="2" type="ORF">CCAM_LOCUS35657</name>
</gene>
<reference evidence="2 3" key="1">
    <citation type="submission" date="2018-04" db="EMBL/GenBank/DDBJ databases">
        <authorList>
            <person name="Vogel A."/>
        </authorList>
    </citation>
    <scope>NUCLEOTIDE SEQUENCE [LARGE SCALE GENOMIC DNA]</scope>
</reference>
<feature type="region of interest" description="Disordered" evidence="1">
    <location>
        <begin position="489"/>
        <end position="518"/>
    </location>
</feature>
<feature type="compositionally biased region" description="Polar residues" evidence="1">
    <location>
        <begin position="507"/>
        <end position="518"/>
    </location>
</feature>
<feature type="compositionally biased region" description="Basic and acidic residues" evidence="1">
    <location>
        <begin position="119"/>
        <end position="128"/>
    </location>
</feature>
<dbReference type="EMBL" id="OOIL02005040">
    <property type="protein sequence ID" value="VFQ93881.1"/>
    <property type="molecule type" value="Genomic_DNA"/>
</dbReference>
<dbReference type="AlphaFoldDB" id="A0A484MY04"/>
<dbReference type="PANTHER" id="PTHR33223">
    <property type="entry name" value="CCHC-TYPE DOMAIN-CONTAINING PROTEIN"/>
    <property type="match status" value="1"/>
</dbReference>
<proteinExistence type="predicted"/>
<evidence type="ECO:0000313" key="2">
    <source>
        <dbReference type="EMBL" id="VFQ93881.1"/>
    </source>
</evidence>